<reference evidence="2 3" key="1">
    <citation type="submission" date="2019-06" db="EMBL/GenBank/DDBJ databases">
        <title>A chromosomal-level reference genome of Carpinus fangiana (Coryloideae, Betulaceae).</title>
        <authorList>
            <person name="Yang X."/>
            <person name="Wang Z."/>
            <person name="Zhang L."/>
            <person name="Hao G."/>
            <person name="Liu J."/>
            <person name="Yang Y."/>
        </authorList>
    </citation>
    <scope>NUCLEOTIDE SEQUENCE [LARGE SCALE GENOMIC DNA]</scope>
    <source>
        <strain evidence="2">Cfa_2016G</strain>
        <tissue evidence="2">Leaf</tissue>
    </source>
</reference>
<evidence type="ECO:0000313" key="3">
    <source>
        <dbReference type="Proteomes" id="UP000327013"/>
    </source>
</evidence>
<name>A0A5N6QMP8_9ROSI</name>
<feature type="compositionally biased region" description="Polar residues" evidence="1">
    <location>
        <begin position="294"/>
        <end position="339"/>
    </location>
</feature>
<gene>
    <name evidence="2" type="ORF">FH972_004723</name>
</gene>
<feature type="compositionally biased region" description="Basic and acidic residues" evidence="1">
    <location>
        <begin position="201"/>
        <end position="217"/>
    </location>
</feature>
<feature type="compositionally biased region" description="Basic and acidic residues" evidence="1">
    <location>
        <begin position="95"/>
        <end position="122"/>
    </location>
</feature>
<dbReference type="EMBL" id="CM017322">
    <property type="protein sequence ID" value="KAE8008186.1"/>
    <property type="molecule type" value="Genomic_DNA"/>
</dbReference>
<feature type="region of interest" description="Disordered" evidence="1">
    <location>
        <begin position="41"/>
        <end position="266"/>
    </location>
</feature>
<dbReference type="Proteomes" id="UP000327013">
    <property type="component" value="Chromosome 2"/>
</dbReference>
<evidence type="ECO:0000256" key="1">
    <source>
        <dbReference type="SAM" id="MobiDB-lite"/>
    </source>
</evidence>
<dbReference type="PANTHER" id="PTHR33700:SF4">
    <property type="entry name" value="MYB-LIKE PROTEIN X"/>
    <property type="match status" value="1"/>
</dbReference>
<dbReference type="AlphaFoldDB" id="A0A5N6QMP8"/>
<feature type="compositionally biased region" description="Polar residues" evidence="1">
    <location>
        <begin position="351"/>
        <end position="412"/>
    </location>
</feature>
<feature type="compositionally biased region" description="Basic and acidic residues" evidence="1">
    <location>
        <begin position="152"/>
        <end position="169"/>
    </location>
</feature>
<accession>A0A5N6QMP8</accession>
<dbReference type="OrthoDB" id="1306415at2759"/>
<feature type="compositionally biased region" description="Acidic residues" evidence="1">
    <location>
        <begin position="123"/>
        <end position="151"/>
    </location>
</feature>
<feature type="compositionally biased region" description="Polar residues" evidence="1">
    <location>
        <begin position="220"/>
        <end position="231"/>
    </location>
</feature>
<feature type="compositionally biased region" description="Polar residues" evidence="1">
    <location>
        <begin position="238"/>
        <end position="247"/>
    </location>
</feature>
<protein>
    <submittedName>
        <fullName evidence="2">Uncharacterized protein</fullName>
    </submittedName>
</protein>
<feature type="region of interest" description="Disordered" evidence="1">
    <location>
        <begin position="294"/>
        <end position="531"/>
    </location>
</feature>
<proteinExistence type="predicted"/>
<feature type="compositionally biased region" description="Acidic residues" evidence="1">
    <location>
        <begin position="191"/>
        <end position="200"/>
    </location>
</feature>
<dbReference type="PANTHER" id="PTHR33700">
    <property type="entry name" value="MYB-LIKE PROTEIN X"/>
    <property type="match status" value="1"/>
</dbReference>
<evidence type="ECO:0000313" key="2">
    <source>
        <dbReference type="EMBL" id="KAE8008186.1"/>
    </source>
</evidence>
<feature type="compositionally biased region" description="Basic and acidic residues" evidence="1">
    <location>
        <begin position="480"/>
        <end position="522"/>
    </location>
</feature>
<sequence>MFRSPSRNNRSKRIKIKHVLQICLLLGVCFWLIYQVKHSHDKKKEFDEKDGKLSVKGGDEPKFGRKDLHPRKEGVTKNEKHGEEEVEETGVEEEENKHDEEEPEEESKHDEEEPEEENKPEVTEQEEEENKGEEAEDEERGGGDDEIDENDQEKSDGEADHDEGFIDEEKEREEDDEKESEEKQSQAENENSSEDQDHDGDDPNTHEAREEHYKGDDASSAVTHDTQTIISESEKLSSENNIEQSEMNILEQENKSNNTQEIGSYEKTSAIKVGEVEMAKSNTSLILISVENNFNDSSTNTMGRSDTNSKMTTQSNVHPEGSNNTTLVRMEPSNPSAEVSTEALDIKEVISGSSQQNETVTLSDSPHAQNMMANSTNAGNSMSVQPLETEQTSNTSTVSESNQSDVNSTSSIKFEKEDVAAGESSTLHNNSELAVLEKITTEAEDGSISSESKENIDATKDKKLESNSESDGNDESSENFSRDESLDAVQHDPIDMTDSHIGLVEKEVRTDLDTLPEIKTEGDNSDYTAAE</sequence>
<feature type="compositionally biased region" description="Basic and acidic residues" evidence="1">
    <location>
        <begin position="451"/>
        <end position="466"/>
    </location>
</feature>
<keyword evidence="3" id="KW-1185">Reference proteome</keyword>
<feature type="compositionally biased region" description="Acidic residues" evidence="1">
    <location>
        <begin position="84"/>
        <end position="94"/>
    </location>
</feature>
<feature type="compositionally biased region" description="Polar residues" evidence="1">
    <location>
        <begin position="423"/>
        <end position="432"/>
    </location>
</feature>
<feature type="compositionally biased region" description="Acidic residues" evidence="1">
    <location>
        <begin position="170"/>
        <end position="179"/>
    </location>
</feature>
<organism evidence="2 3">
    <name type="scientific">Carpinus fangiana</name>
    <dbReference type="NCBI Taxonomy" id="176857"/>
    <lineage>
        <taxon>Eukaryota</taxon>
        <taxon>Viridiplantae</taxon>
        <taxon>Streptophyta</taxon>
        <taxon>Embryophyta</taxon>
        <taxon>Tracheophyta</taxon>
        <taxon>Spermatophyta</taxon>
        <taxon>Magnoliopsida</taxon>
        <taxon>eudicotyledons</taxon>
        <taxon>Gunneridae</taxon>
        <taxon>Pentapetalae</taxon>
        <taxon>rosids</taxon>
        <taxon>fabids</taxon>
        <taxon>Fagales</taxon>
        <taxon>Betulaceae</taxon>
        <taxon>Carpinus</taxon>
    </lineage>
</organism>
<feature type="compositionally biased region" description="Basic and acidic residues" evidence="1">
    <location>
        <begin position="42"/>
        <end position="83"/>
    </location>
</feature>